<comment type="caution">
    <text evidence="1">The sequence shown here is derived from an EMBL/GenBank/DDBJ whole genome shotgun (WGS) entry which is preliminary data.</text>
</comment>
<name>A0ABW6QFN6_9ACTN</name>
<reference evidence="1 2" key="1">
    <citation type="submission" date="2024-09" db="EMBL/GenBank/DDBJ databases">
        <title>The Natural Products Discovery Center: Release of the First 8490 Sequenced Strains for Exploring Actinobacteria Biosynthetic Diversity.</title>
        <authorList>
            <person name="Kalkreuter E."/>
            <person name="Kautsar S.A."/>
            <person name="Yang D."/>
            <person name="Bader C.D."/>
            <person name="Teijaro C.N."/>
            <person name="Fluegel L."/>
            <person name="Davis C.M."/>
            <person name="Simpson J.R."/>
            <person name="Lauterbach L."/>
            <person name="Steele A.D."/>
            <person name="Gui C."/>
            <person name="Meng S."/>
            <person name="Li G."/>
            <person name="Viehrig K."/>
            <person name="Ye F."/>
            <person name="Su P."/>
            <person name="Kiefer A.F."/>
            <person name="Nichols A."/>
            <person name="Cepeda A.J."/>
            <person name="Yan W."/>
            <person name="Fan B."/>
            <person name="Jiang Y."/>
            <person name="Adhikari A."/>
            <person name="Zheng C.-J."/>
            <person name="Schuster L."/>
            <person name="Cowan T.M."/>
            <person name="Smanski M.J."/>
            <person name="Chevrette M.G."/>
            <person name="De Carvalho L.P.S."/>
            <person name="Shen B."/>
        </authorList>
    </citation>
    <scope>NUCLEOTIDE SEQUENCE [LARGE SCALE GENOMIC DNA]</scope>
    <source>
        <strain evidence="1 2">NPDC058328</strain>
    </source>
</reference>
<organism evidence="1 2">
    <name type="scientific">Streptomyces marokkonensis</name>
    <dbReference type="NCBI Taxonomy" id="324855"/>
    <lineage>
        <taxon>Bacteria</taxon>
        <taxon>Bacillati</taxon>
        <taxon>Actinomycetota</taxon>
        <taxon>Actinomycetes</taxon>
        <taxon>Kitasatosporales</taxon>
        <taxon>Streptomycetaceae</taxon>
        <taxon>Streptomyces</taxon>
    </lineage>
</organism>
<dbReference type="EMBL" id="JBHVZQ010000047">
    <property type="protein sequence ID" value="MFF1278047.1"/>
    <property type="molecule type" value="Genomic_DNA"/>
</dbReference>
<accession>A0ABW6QFN6</accession>
<evidence type="ECO:0000313" key="1">
    <source>
        <dbReference type="EMBL" id="MFF1278047.1"/>
    </source>
</evidence>
<keyword evidence="2" id="KW-1185">Reference proteome</keyword>
<dbReference type="Proteomes" id="UP001601627">
    <property type="component" value="Unassembled WGS sequence"/>
</dbReference>
<evidence type="ECO:0000313" key="2">
    <source>
        <dbReference type="Proteomes" id="UP001601627"/>
    </source>
</evidence>
<gene>
    <name evidence="1" type="ORF">ACFVZC_32410</name>
</gene>
<proteinExistence type="predicted"/>
<sequence>MDGDHRADLVVTAPGSWGAPGSAWLLPGSDVGPLPQGLTWLHEDTFAGPGEAGELLLDRALPAGGTVGCRACRLSGNCNRTNGTACCPTCFRGSGGAPACGPSSARGRRLWCLLYGFASHPVPAPVTTGRWWCAPTRAAPR</sequence>
<dbReference type="RefSeq" id="WP_388240275.1">
    <property type="nucleotide sequence ID" value="NZ_JBHVZQ010000047.1"/>
</dbReference>
<protein>
    <submittedName>
        <fullName evidence="1">Uncharacterized protein</fullName>
    </submittedName>
</protein>